<protein>
    <recommendedName>
        <fullName evidence="4">GIY-YIG domain-containing protein</fullName>
    </recommendedName>
</protein>
<reference evidence="2 3" key="1">
    <citation type="submission" date="2014-08" db="EMBL/GenBank/DDBJ databases">
        <title>Complete genome sequence of Corynebacterium aquilae S-613T(T) (=DSM 44791(T)), isolated from the choana of a healthy golden eagle.</title>
        <authorList>
            <person name="Ruckert C."/>
            <person name="Albersmeier A."/>
            <person name="Winkler A."/>
            <person name="Kalinowski J."/>
        </authorList>
    </citation>
    <scope>NUCLEOTIDE SEQUENCE [LARGE SCALE GENOMIC DNA]</scope>
    <source>
        <strain evidence="2 3">S-613</strain>
    </source>
</reference>
<sequence length="321" mass="35347">MAPTLDPTVIELQLLEQRADGSIRAAIPYTVIPTIYVVPRESFDDYADHSELNHPGIYVMVERIPGHKGNAYIGQANNRANGKGAIGRVREHIKQGRHTWATHALFILGEKAQFNATELDVLENTFTRLAQKSGRFQVANSYTPSASEGTERHRQMLSKCVSDARLILTTLGWYVFEPTEDKAKVQGSKTSDSQADNAVDPGTVASKSPTFKPAPEHPTVESLKAEREPDEHPATSNQATAAEQNTKTKQPLTQHEAVFSEEIDMDATHDAVVFYMRVKGHSTPARGLWQGPKEFVLLAGSPLTATCCRGACRSNAIRTIW</sequence>
<dbReference type="AlphaFoldDB" id="A0A1L7CF61"/>
<dbReference type="EMBL" id="CP009245">
    <property type="protein sequence ID" value="APT84413.1"/>
    <property type="molecule type" value="Genomic_DNA"/>
</dbReference>
<dbReference type="STRING" id="1431546.CAQU_04265"/>
<dbReference type="RefSeq" id="WP_075725485.1">
    <property type="nucleotide sequence ID" value="NZ_CP009245.1"/>
</dbReference>
<name>A0A1L7CF61_9CORY</name>
<feature type="compositionally biased region" description="Basic and acidic residues" evidence="1">
    <location>
        <begin position="214"/>
        <end position="233"/>
    </location>
</feature>
<gene>
    <name evidence="2" type="ORF">CAQU_04265</name>
</gene>
<evidence type="ECO:0008006" key="4">
    <source>
        <dbReference type="Google" id="ProtNLM"/>
    </source>
</evidence>
<proteinExistence type="predicted"/>
<feature type="compositionally biased region" description="Polar residues" evidence="1">
    <location>
        <begin position="234"/>
        <end position="251"/>
    </location>
</feature>
<feature type="compositionally biased region" description="Polar residues" evidence="1">
    <location>
        <begin position="187"/>
        <end position="196"/>
    </location>
</feature>
<evidence type="ECO:0000313" key="3">
    <source>
        <dbReference type="Proteomes" id="UP000185478"/>
    </source>
</evidence>
<accession>A0A1L7CF61</accession>
<evidence type="ECO:0000256" key="1">
    <source>
        <dbReference type="SAM" id="MobiDB-lite"/>
    </source>
</evidence>
<dbReference type="OrthoDB" id="2656488at2"/>
<dbReference type="Proteomes" id="UP000185478">
    <property type="component" value="Chromosome"/>
</dbReference>
<evidence type="ECO:0000313" key="2">
    <source>
        <dbReference type="EMBL" id="APT84413.1"/>
    </source>
</evidence>
<dbReference type="KEGG" id="caqu:CAQU_04265"/>
<feature type="region of interest" description="Disordered" evidence="1">
    <location>
        <begin position="184"/>
        <end position="251"/>
    </location>
</feature>
<organism evidence="2 3">
    <name type="scientific">Corynebacterium aquilae DSM 44791</name>
    <dbReference type="NCBI Taxonomy" id="1431546"/>
    <lineage>
        <taxon>Bacteria</taxon>
        <taxon>Bacillati</taxon>
        <taxon>Actinomycetota</taxon>
        <taxon>Actinomycetes</taxon>
        <taxon>Mycobacteriales</taxon>
        <taxon>Corynebacteriaceae</taxon>
        <taxon>Corynebacterium</taxon>
    </lineage>
</organism>
<keyword evidence="3" id="KW-1185">Reference proteome</keyword>